<comment type="caution">
    <text evidence="3">The sequence shown here is derived from an EMBL/GenBank/DDBJ whole genome shotgun (WGS) entry which is preliminary data.</text>
</comment>
<sequence length="363" mass="38617">MADGSINNDSSNNVADGDNTAANNDGPLHAVHHIVLVEDGMAPAAMENGTVDSGGSDAGAKNRDFTATAADPKQRRATSSLWVSVAYAAITSLALWPVADRPRSVVWVFSAITSAFLVLCTIILTRKMRARTVFFSVSYVALAGAAAAHLSPRTGMVVMHLVTAYAAGLFGFALAEHRQFTGAETSAAAVPIPVPPSASRSEEELKRGADKAKTAPFLSAVVSLLCAGCAAFVLCYTKDTYGLVMEVSFLVDLSIFCWICTLALQFLHGVFIEVHHMTATYLFGPPSLGLLEIAVSYFFGRAVGTLVYSLGMIAMAGLFGYCLGIYAHYKHLVALELEVSSTEISKLPQVQDYSTETLTKQEV</sequence>
<keyword evidence="4" id="KW-1185">Reference proteome</keyword>
<proteinExistence type="predicted"/>
<evidence type="ECO:0000313" key="4">
    <source>
        <dbReference type="Proteomes" id="UP000823388"/>
    </source>
</evidence>
<protein>
    <submittedName>
        <fullName evidence="3">Uncharacterized protein</fullName>
    </submittedName>
</protein>
<accession>A0A8T0P4R6</accession>
<feature type="transmembrane region" description="Helical" evidence="2">
    <location>
        <begin position="279"/>
        <end position="300"/>
    </location>
</feature>
<name>A0A8T0P4R6_PANVG</name>
<reference evidence="3" key="1">
    <citation type="submission" date="2020-05" db="EMBL/GenBank/DDBJ databases">
        <title>WGS assembly of Panicum virgatum.</title>
        <authorList>
            <person name="Lovell J.T."/>
            <person name="Jenkins J."/>
            <person name="Shu S."/>
            <person name="Juenger T.E."/>
            <person name="Schmutz J."/>
        </authorList>
    </citation>
    <scope>NUCLEOTIDE SEQUENCE</scope>
    <source>
        <strain evidence="3">AP13</strain>
    </source>
</reference>
<feature type="transmembrane region" description="Helical" evidence="2">
    <location>
        <begin position="215"/>
        <end position="235"/>
    </location>
</feature>
<evidence type="ECO:0000256" key="2">
    <source>
        <dbReference type="SAM" id="Phobius"/>
    </source>
</evidence>
<keyword evidence="2" id="KW-0812">Transmembrane</keyword>
<gene>
    <name evidence="3" type="ORF">PVAP13_8NG043100</name>
</gene>
<evidence type="ECO:0000256" key="1">
    <source>
        <dbReference type="SAM" id="MobiDB-lite"/>
    </source>
</evidence>
<feature type="transmembrane region" description="Helical" evidence="2">
    <location>
        <begin position="132"/>
        <end position="151"/>
    </location>
</feature>
<evidence type="ECO:0000313" key="3">
    <source>
        <dbReference type="EMBL" id="KAG2555988.1"/>
    </source>
</evidence>
<feature type="transmembrane region" description="Helical" evidence="2">
    <location>
        <begin position="81"/>
        <end position="99"/>
    </location>
</feature>
<feature type="transmembrane region" description="Helical" evidence="2">
    <location>
        <begin position="105"/>
        <end position="125"/>
    </location>
</feature>
<keyword evidence="2" id="KW-1133">Transmembrane helix</keyword>
<feature type="region of interest" description="Disordered" evidence="1">
    <location>
        <begin position="47"/>
        <end position="71"/>
    </location>
</feature>
<keyword evidence="2" id="KW-0472">Membrane</keyword>
<dbReference type="AlphaFoldDB" id="A0A8T0P4R6"/>
<dbReference type="OrthoDB" id="708714at2759"/>
<organism evidence="3 4">
    <name type="scientific">Panicum virgatum</name>
    <name type="common">Blackwell switchgrass</name>
    <dbReference type="NCBI Taxonomy" id="38727"/>
    <lineage>
        <taxon>Eukaryota</taxon>
        <taxon>Viridiplantae</taxon>
        <taxon>Streptophyta</taxon>
        <taxon>Embryophyta</taxon>
        <taxon>Tracheophyta</taxon>
        <taxon>Spermatophyta</taxon>
        <taxon>Magnoliopsida</taxon>
        <taxon>Liliopsida</taxon>
        <taxon>Poales</taxon>
        <taxon>Poaceae</taxon>
        <taxon>PACMAD clade</taxon>
        <taxon>Panicoideae</taxon>
        <taxon>Panicodae</taxon>
        <taxon>Paniceae</taxon>
        <taxon>Panicinae</taxon>
        <taxon>Panicum</taxon>
        <taxon>Panicum sect. Hiantes</taxon>
    </lineage>
</organism>
<feature type="transmembrane region" description="Helical" evidence="2">
    <location>
        <begin position="157"/>
        <end position="175"/>
    </location>
</feature>
<dbReference type="EMBL" id="CM029052">
    <property type="protein sequence ID" value="KAG2555988.1"/>
    <property type="molecule type" value="Genomic_DNA"/>
</dbReference>
<feature type="region of interest" description="Disordered" evidence="1">
    <location>
        <begin position="1"/>
        <end position="23"/>
    </location>
</feature>
<feature type="transmembrane region" description="Helical" evidence="2">
    <location>
        <begin position="306"/>
        <end position="327"/>
    </location>
</feature>
<feature type="transmembrane region" description="Helical" evidence="2">
    <location>
        <begin position="247"/>
        <end position="267"/>
    </location>
</feature>
<dbReference type="Proteomes" id="UP000823388">
    <property type="component" value="Chromosome 8N"/>
</dbReference>
<feature type="compositionally biased region" description="Polar residues" evidence="1">
    <location>
        <begin position="1"/>
        <end position="14"/>
    </location>
</feature>